<dbReference type="AlphaFoldDB" id="A0A4Z2HI52"/>
<proteinExistence type="predicted"/>
<comment type="caution">
    <text evidence="2">The sequence shown here is derived from an EMBL/GenBank/DDBJ whole genome shotgun (WGS) entry which is preliminary data.</text>
</comment>
<accession>A0A4Z2HI52</accession>
<feature type="region of interest" description="Disordered" evidence="1">
    <location>
        <begin position="1"/>
        <end position="45"/>
    </location>
</feature>
<evidence type="ECO:0000313" key="2">
    <source>
        <dbReference type="EMBL" id="TNN64623.1"/>
    </source>
</evidence>
<feature type="compositionally biased region" description="Basic and acidic residues" evidence="1">
    <location>
        <begin position="25"/>
        <end position="38"/>
    </location>
</feature>
<name>A0A4Z2HI52_9TELE</name>
<evidence type="ECO:0000256" key="1">
    <source>
        <dbReference type="SAM" id="MobiDB-lite"/>
    </source>
</evidence>
<gene>
    <name evidence="2" type="ORF">EYF80_025132</name>
</gene>
<protein>
    <submittedName>
        <fullName evidence="2">Uncharacterized protein</fullName>
    </submittedName>
</protein>
<evidence type="ECO:0000313" key="3">
    <source>
        <dbReference type="Proteomes" id="UP000314294"/>
    </source>
</evidence>
<dbReference type="Proteomes" id="UP000314294">
    <property type="component" value="Unassembled WGS sequence"/>
</dbReference>
<reference evidence="2 3" key="1">
    <citation type="submission" date="2019-03" db="EMBL/GenBank/DDBJ databases">
        <title>First draft genome of Liparis tanakae, snailfish: a comprehensive survey of snailfish specific genes.</title>
        <authorList>
            <person name="Kim W."/>
            <person name="Song I."/>
            <person name="Jeong J.-H."/>
            <person name="Kim D."/>
            <person name="Kim S."/>
            <person name="Ryu S."/>
            <person name="Song J.Y."/>
            <person name="Lee S.K."/>
        </authorList>
    </citation>
    <scope>NUCLEOTIDE SEQUENCE [LARGE SCALE GENOMIC DNA]</scope>
    <source>
        <tissue evidence="2">Muscle</tissue>
    </source>
</reference>
<organism evidence="2 3">
    <name type="scientific">Liparis tanakae</name>
    <name type="common">Tanaka's snailfish</name>
    <dbReference type="NCBI Taxonomy" id="230148"/>
    <lineage>
        <taxon>Eukaryota</taxon>
        <taxon>Metazoa</taxon>
        <taxon>Chordata</taxon>
        <taxon>Craniata</taxon>
        <taxon>Vertebrata</taxon>
        <taxon>Euteleostomi</taxon>
        <taxon>Actinopterygii</taxon>
        <taxon>Neopterygii</taxon>
        <taxon>Teleostei</taxon>
        <taxon>Neoteleostei</taxon>
        <taxon>Acanthomorphata</taxon>
        <taxon>Eupercaria</taxon>
        <taxon>Perciformes</taxon>
        <taxon>Cottioidei</taxon>
        <taxon>Cottales</taxon>
        <taxon>Liparidae</taxon>
        <taxon>Liparis</taxon>
    </lineage>
</organism>
<sequence>MFCRCQGRDVPTSHARCRKRSSGGSDRRLAAKLSDKTPNEPLPSPRFSSIGSLTVFDTSAHWGRREVLFRINTEETLQMGNRTEAP</sequence>
<dbReference type="EMBL" id="SRLO01000249">
    <property type="protein sequence ID" value="TNN64623.1"/>
    <property type="molecule type" value="Genomic_DNA"/>
</dbReference>
<keyword evidence="3" id="KW-1185">Reference proteome</keyword>